<dbReference type="RefSeq" id="WP_074894481.1">
    <property type="nucleotide sequence ID" value="NZ_CP031252.1"/>
</dbReference>
<dbReference type="EMBL" id="UGQW01000002">
    <property type="protein sequence ID" value="STZ66897.1"/>
    <property type="molecule type" value="Genomic_DNA"/>
</dbReference>
<evidence type="ECO:0000256" key="1">
    <source>
        <dbReference type="SAM" id="SignalP"/>
    </source>
</evidence>
<gene>
    <name evidence="2" type="ORF">NCTC10660_00363</name>
</gene>
<feature type="signal peptide" evidence="1">
    <location>
        <begin position="1"/>
        <end position="20"/>
    </location>
</feature>
<evidence type="ECO:0000313" key="2">
    <source>
        <dbReference type="EMBL" id="STZ66897.1"/>
    </source>
</evidence>
<name>A0A378TVF3_NEIEL</name>
<evidence type="ECO:0000313" key="3">
    <source>
        <dbReference type="Proteomes" id="UP000254927"/>
    </source>
</evidence>
<dbReference type="AlphaFoldDB" id="A0A378TVF3"/>
<proteinExistence type="predicted"/>
<dbReference type="GeneID" id="93351376"/>
<organism evidence="2 3">
    <name type="scientific">Neisseria elongata</name>
    <dbReference type="NCBI Taxonomy" id="495"/>
    <lineage>
        <taxon>Bacteria</taxon>
        <taxon>Pseudomonadati</taxon>
        <taxon>Pseudomonadota</taxon>
        <taxon>Betaproteobacteria</taxon>
        <taxon>Neisseriales</taxon>
        <taxon>Neisseriaceae</taxon>
        <taxon>Neisseria</taxon>
    </lineage>
</organism>
<feature type="chain" id="PRO_5017011687" description="Periplasmic protein" evidence="1">
    <location>
        <begin position="21"/>
        <end position="156"/>
    </location>
</feature>
<sequence>MKPKHLLTACCLILPLVTQAAALQCKKFEPESKEVEAERNQKGSGNGFNNELLAAKHVCQYQGTIKDAYAAFRADKKNGLGDSKAGFPRNLPPIPSKKTIKYRESGEEIIETWLFKKIGDDILITIDIGAMYPSSESVKLIPHGSRVTIEHRFYSP</sequence>
<evidence type="ECO:0008006" key="4">
    <source>
        <dbReference type="Google" id="ProtNLM"/>
    </source>
</evidence>
<keyword evidence="1" id="KW-0732">Signal</keyword>
<accession>A0A378TVF3</accession>
<reference evidence="2 3" key="1">
    <citation type="submission" date="2018-06" db="EMBL/GenBank/DDBJ databases">
        <authorList>
            <consortium name="Pathogen Informatics"/>
            <person name="Doyle S."/>
        </authorList>
    </citation>
    <scope>NUCLEOTIDE SEQUENCE [LARGE SCALE GENOMIC DNA]</scope>
    <source>
        <strain evidence="2 3">NCTC10660</strain>
    </source>
</reference>
<protein>
    <recommendedName>
        <fullName evidence="4">Periplasmic protein</fullName>
    </recommendedName>
</protein>
<dbReference type="Proteomes" id="UP000254927">
    <property type="component" value="Unassembled WGS sequence"/>
</dbReference>